<comment type="cofactor">
    <cofactor evidence="4">
        <name>(R)-lipoate</name>
        <dbReference type="ChEBI" id="CHEBI:83088"/>
    </cofactor>
</comment>
<evidence type="ECO:0000313" key="9">
    <source>
        <dbReference type="Proteomes" id="UP001301350"/>
    </source>
</evidence>
<dbReference type="PANTHER" id="PTHR23151">
    <property type="entry name" value="DIHYDROLIPOAMIDE ACETYL/SUCCINYL-TRANSFERASE-RELATED"/>
    <property type="match status" value="1"/>
</dbReference>
<dbReference type="GO" id="GO:0045254">
    <property type="term" value="C:pyruvate dehydrogenase complex"/>
    <property type="evidence" value="ECO:0007669"/>
    <property type="project" value="InterPro"/>
</dbReference>
<dbReference type="EMBL" id="JANCYW010000001">
    <property type="protein sequence ID" value="KAK4534108.1"/>
    <property type="molecule type" value="Genomic_DNA"/>
</dbReference>
<dbReference type="InterPro" id="IPR004167">
    <property type="entry name" value="PSBD"/>
</dbReference>
<dbReference type="Proteomes" id="UP001301350">
    <property type="component" value="Unassembled WGS sequence"/>
</dbReference>
<name>A0AAV9IQ58_CYACA</name>
<keyword evidence="4" id="KW-0012">Acyltransferase</keyword>
<reference evidence="8 9" key="1">
    <citation type="submission" date="2022-07" db="EMBL/GenBank/DDBJ databases">
        <title>Genome-wide signatures of adaptation to extreme environments.</title>
        <authorList>
            <person name="Cho C.H."/>
            <person name="Yoon H.S."/>
        </authorList>
    </citation>
    <scope>NUCLEOTIDE SEQUENCE [LARGE SCALE GENOMIC DNA]</scope>
    <source>
        <strain evidence="8 9">DBV 063 E5</strain>
    </source>
</reference>
<dbReference type="FunFam" id="2.40.50.100:FF:000010">
    <property type="entry name" value="Acetyltransferase component of pyruvate dehydrogenase complex"/>
    <property type="match status" value="1"/>
</dbReference>
<dbReference type="InterPro" id="IPR001078">
    <property type="entry name" value="2-oxoacid_DH_actylTfrase"/>
</dbReference>
<dbReference type="AlphaFoldDB" id="A0AAV9IQ58"/>
<evidence type="ECO:0000256" key="5">
    <source>
        <dbReference type="SAM" id="MobiDB-lite"/>
    </source>
</evidence>
<dbReference type="Gene3D" id="4.10.320.10">
    <property type="entry name" value="E3-binding domain"/>
    <property type="match status" value="1"/>
</dbReference>
<keyword evidence="2 4" id="KW-0450">Lipoyl</keyword>
<dbReference type="InterPro" id="IPR003016">
    <property type="entry name" value="2-oxoA_DH_lipoyl-BS"/>
</dbReference>
<evidence type="ECO:0000256" key="2">
    <source>
        <dbReference type="ARBA" id="ARBA00022823"/>
    </source>
</evidence>
<evidence type="ECO:0000259" key="6">
    <source>
        <dbReference type="PROSITE" id="PS50968"/>
    </source>
</evidence>
<dbReference type="Gene3D" id="2.40.50.100">
    <property type="match status" value="1"/>
</dbReference>
<keyword evidence="4" id="KW-0808">Transferase</keyword>
<dbReference type="InterPro" id="IPR000089">
    <property type="entry name" value="Biotin_lipoyl"/>
</dbReference>
<dbReference type="PROSITE" id="PS00189">
    <property type="entry name" value="LIPOYL"/>
    <property type="match status" value="1"/>
</dbReference>
<feature type="domain" description="Peripheral subunit-binding (PSBD)" evidence="7">
    <location>
        <begin position="122"/>
        <end position="161"/>
    </location>
</feature>
<dbReference type="Pfam" id="PF02817">
    <property type="entry name" value="E3_binding"/>
    <property type="match status" value="1"/>
</dbReference>
<gene>
    <name evidence="8" type="ORF">CDCA_CDCA01G0133</name>
</gene>
<comment type="similarity">
    <text evidence="1 4">Belongs to the 2-oxoacid dehydrogenase family.</text>
</comment>
<dbReference type="Pfam" id="PF00198">
    <property type="entry name" value="2-oxoacid_dh"/>
    <property type="match status" value="1"/>
</dbReference>
<evidence type="ECO:0000256" key="1">
    <source>
        <dbReference type="ARBA" id="ARBA00007317"/>
    </source>
</evidence>
<dbReference type="GO" id="GO:0016746">
    <property type="term" value="F:acyltransferase activity"/>
    <property type="evidence" value="ECO:0007669"/>
    <property type="project" value="UniProtKB-KW"/>
</dbReference>
<evidence type="ECO:0000256" key="4">
    <source>
        <dbReference type="RuleBase" id="RU003423"/>
    </source>
</evidence>
<feature type="domain" description="Lipoyl-binding" evidence="6">
    <location>
        <begin position="1"/>
        <end position="72"/>
    </location>
</feature>
<dbReference type="InterPro" id="IPR045257">
    <property type="entry name" value="E2/Pdx1"/>
</dbReference>
<dbReference type="InterPro" id="IPR036625">
    <property type="entry name" value="E3-bd_dom_sf"/>
</dbReference>
<dbReference type="SUPFAM" id="SSF51230">
    <property type="entry name" value="Single hybrid motif"/>
    <property type="match status" value="1"/>
</dbReference>
<sequence>MPALSPTMKQGNLVTWKKAEGDRVDAGDVLAEIETDKAVVDLESQDEGVLAKIVVAAGAQDVPVGRLIAVLAEDEGDWKALQAREWAEESGSKAASSPSATSAETSAGAATAPEPARKTPAVYGPAVATLLARHPELDLERDIQPTGPKGRILKEDVLRALAAKASAGARAETRRETATAASATAAPTPAPDTDTGYTDIPLSQVRRVIAERLLESKRNQPHAYQSISATVDRLTALRQSMNAMAAERPHAKIPKLTVNDFIMRAVAMALREHRRLNSGEAQVDLAFAVATPLGLITPIVRSADSKNIMSMAMEMQDLVRRARDNKLKLHEFQGGTFSVSNLGMVKAITRFTAIMNPPQAGILAIGAPQQRVVVAAADERGGGHGSDRVRMRQETTLTLSYDARRVSASISSAFLVDVKRLLEQPEMLLL</sequence>
<evidence type="ECO:0000259" key="7">
    <source>
        <dbReference type="PROSITE" id="PS51826"/>
    </source>
</evidence>
<dbReference type="CDD" id="cd06849">
    <property type="entry name" value="lipoyl_domain"/>
    <property type="match status" value="1"/>
</dbReference>
<dbReference type="InterPro" id="IPR011053">
    <property type="entry name" value="Single_hybrid_motif"/>
</dbReference>
<dbReference type="PROSITE" id="PS50968">
    <property type="entry name" value="BIOTINYL_LIPOYL"/>
    <property type="match status" value="1"/>
</dbReference>
<feature type="compositionally biased region" description="Low complexity" evidence="5">
    <location>
        <begin position="92"/>
        <end position="114"/>
    </location>
</feature>
<dbReference type="PANTHER" id="PTHR23151:SF90">
    <property type="entry name" value="DIHYDROLIPOYLLYSINE-RESIDUE ACETYLTRANSFERASE COMPONENT OF PYRUVATE DEHYDROGENASE COMPLEX, MITOCHONDRIAL-RELATED"/>
    <property type="match status" value="1"/>
</dbReference>
<dbReference type="Pfam" id="PF00364">
    <property type="entry name" value="Biotin_lipoyl"/>
    <property type="match status" value="1"/>
</dbReference>
<organism evidence="8 9">
    <name type="scientific">Cyanidium caldarium</name>
    <name type="common">Red alga</name>
    <dbReference type="NCBI Taxonomy" id="2771"/>
    <lineage>
        <taxon>Eukaryota</taxon>
        <taxon>Rhodophyta</taxon>
        <taxon>Bangiophyceae</taxon>
        <taxon>Cyanidiales</taxon>
        <taxon>Cyanidiaceae</taxon>
        <taxon>Cyanidium</taxon>
    </lineage>
</organism>
<proteinExistence type="inferred from homology"/>
<keyword evidence="9" id="KW-1185">Reference proteome</keyword>
<dbReference type="GO" id="GO:0006086">
    <property type="term" value="P:pyruvate decarboxylation to acetyl-CoA"/>
    <property type="evidence" value="ECO:0007669"/>
    <property type="project" value="InterPro"/>
</dbReference>
<keyword evidence="3" id="KW-0809">Transit peptide</keyword>
<dbReference type="SUPFAM" id="SSF47005">
    <property type="entry name" value="Peripheral subunit-binding domain of 2-oxo acid dehydrogenase complex"/>
    <property type="match status" value="1"/>
</dbReference>
<dbReference type="InterPro" id="IPR023213">
    <property type="entry name" value="CAT-like_dom_sf"/>
</dbReference>
<evidence type="ECO:0000313" key="8">
    <source>
        <dbReference type="EMBL" id="KAK4534108.1"/>
    </source>
</evidence>
<feature type="region of interest" description="Disordered" evidence="5">
    <location>
        <begin position="89"/>
        <end position="120"/>
    </location>
</feature>
<dbReference type="EC" id="2.3.1.-" evidence="4"/>
<feature type="region of interest" description="Disordered" evidence="5">
    <location>
        <begin position="166"/>
        <end position="198"/>
    </location>
</feature>
<protein>
    <recommendedName>
        <fullName evidence="4">Dihydrolipoamide acetyltransferase component of pyruvate dehydrogenase complex</fullName>
        <ecNumber evidence="4">2.3.1.-</ecNumber>
    </recommendedName>
</protein>
<comment type="caution">
    <text evidence="8">The sequence shown here is derived from an EMBL/GenBank/DDBJ whole genome shotgun (WGS) entry which is preliminary data.</text>
</comment>
<dbReference type="Gene3D" id="3.30.559.10">
    <property type="entry name" value="Chloramphenicol acetyltransferase-like domain"/>
    <property type="match status" value="1"/>
</dbReference>
<accession>A0AAV9IQ58</accession>
<dbReference type="SUPFAM" id="SSF52777">
    <property type="entry name" value="CoA-dependent acyltransferases"/>
    <property type="match status" value="1"/>
</dbReference>
<feature type="compositionally biased region" description="Low complexity" evidence="5">
    <location>
        <begin position="178"/>
        <end position="196"/>
    </location>
</feature>
<evidence type="ECO:0000256" key="3">
    <source>
        <dbReference type="ARBA" id="ARBA00022946"/>
    </source>
</evidence>
<dbReference type="PROSITE" id="PS51826">
    <property type="entry name" value="PSBD"/>
    <property type="match status" value="1"/>
</dbReference>